<reference evidence="1 2" key="1">
    <citation type="submission" date="2023-07" db="EMBL/GenBank/DDBJ databases">
        <title>Genomic Encyclopedia of Type Strains, Phase IV (KMG-IV): sequencing the most valuable type-strain genomes for metagenomic binning, comparative biology and taxonomic classification.</title>
        <authorList>
            <person name="Goeker M."/>
        </authorList>
    </citation>
    <scope>NUCLEOTIDE SEQUENCE [LARGE SCALE GENOMIC DNA]</scope>
    <source>
        <strain evidence="1 2">DSM 4006</strain>
    </source>
</reference>
<evidence type="ECO:0008006" key="3">
    <source>
        <dbReference type="Google" id="ProtNLM"/>
    </source>
</evidence>
<evidence type="ECO:0000313" key="1">
    <source>
        <dbReference type="EMBL" id="MDQ0190298.1"/>
    </source>
</evidence>
<sequence>MGQENQFEPGWEVPNDGIYIEVGEHPDSANLHKPRKVHLHKGDAFPLTGNKNRKWTRFKGHHITG</sequence>
<organism evidence="1 2">
    <name type="scientific">Alicyclobacillus cycloheptanicus</name>
    <dbReference type="NCBI Taxonomy" id="1457"/>
    <lineage>
        <taxon>Bacteria</taxon>
        <taxon>Bacillati</taxon>
        <taxon>Bacillota</taxon>
        <taxon>Bacilli</taxon>
        <taxon>Bacillales</taxon>
        <taxon>Alicyclobacillaceae</taxon>
        <taxon>Alicyclobacillus</taxon>
    </lineage>
</organism>
<comment type="caution">
    <text evidence="1">The sequence shown here is derived from an EMBL/GenBank/DDBJ whole genome shotgun (WGS) entry which is preliminary data.</text>
</comment>
<dbReference type="Pfam" id="PF14168">
    <property type="entry name" value="YjzC"/>
    <property type="match status" value="1"/>
</dbReference>
<gene>
    <name evidence="1" type="ORF">J2S03_002162</name>
</gene>
<keyword evidence="2" id="KW-1185">Reference proteome</keyword>
<name>A0ABT9XJ10_9BACL</name>
<accession>A0ABT9XJ10</accession>
<evidence type="ECO:0000313" key="2">
    <source>
        <dbReference type="Proteomes" id="UP001232973"/>
    </source>
</evidence>
<dbReference type="RefSeq" id="WP_274454695.1">
    <property type="nucleotide sequence ID" value="NZ_CP067097.1"/>
</dbReference>
<protein>
    <recommendedName>
        <fullName evidence="3">YjzC-like protein</fullName>
    </recommendedName>
</protein>
<dbReference type="InterPro" id="IPR025549">
    <property type="entry name" value="YjzC"/>
</dbReference>
<proteinExistence type="predicted"/>
<dbReference type="Proteomes" id="UP001232973">
    <property type="component" value="Unassembled WGS sequence"/>
</dbReference>
<dbReference type="EMBL" id="JAUSTP010000017">
    <property type="protein sequence ID" value="MDQ0190298.1"/>
    <property type="molecule type" value="Genomic_DNA"/>
</dbReference>